<dbReference type="PANTHER" id="PTHR37525:SF1">
    <property type="entry name" value="UPF0175 PROTEIN SSL1255"/>
    <property type="match status" value="1"/>
</dbReference>
<dbReference type="eggNOG" id="COG2886">
    <property type="taxonomic scope" value="Bacteria"/>
</dbReference>
<dbReference type="InterPro" id="IPR052264">
    <property type="entry name" value="UPF0175_domain"/>
</dbReference>
<dbReference type="Proteomes" id="UP000008206">
    <property type="component" value="Chromosome"/>
</dbReference>
<dbReference type="OrthoDB" id="5522905at2"/>
<dbReference type="STRING" id="497965.Cyan7822_5156"/>
<accession>E0UKF8</accession>
<dbReference type="AlphaFoldDB" id="E0UKF8"/>
<evidence type="ECO:0000313" key="2">
    <source>
        <dbReference type="EMBL" id="ADN17039.1"/>
    </source>
</evidence>
<dbReference type="InterPro" id="IPR005368">
    <property type="entry name" value="UPF0175"/>
</dbReference>
<organism evidence="2 3">
    <name type="scientific">Gloeothece verrucosa (strain PCC 7822)</name>
    <name type="common">Cyanothece sp. (strain PCC 7822)</name>
    <dbReference type="NCBI Taxonomy" id="497965"/>
    <lineage>
        <taxon>Bacteria</taxon>
        <taxon>Bacillati</taxon>
        <taxon>Cyanobacteriota</taxon>
        <taxon>Cyanophyceae</taxon>
        <taxon>Oscillatoriophycideae</taxon>
        <taxon>Chroococcales</taxon>
        <taxon>Aphanothecaceae</taxon>
        <taxon>Gloeothece</taxon>
        <taxon>Gloeothece verrucosa</taxon>
    </lineage>
</organism>
<dbReference type="HOGENOM" id="CLU_154570_4_2_3"/>
<dbReference type="PANTHER" id="PTHR37525">
    <property type="entry name" value="UPF0175 PROTEIN SSL1255"/>
    <property type="match status" value="1"/>
</dbReference>
<gene>
    <name evidence="2" type="ordered locus">Cyan7822_5156</name>
</gene>
<evidence type="ECO:0000256" key="1">
    <source>
        <dbReference type="ARBA" id="ARBA00005651"/>
    </source>
</evidence>
<dbReference type="KEGG" id="cyj:Cyan7822_5156"/>
<name>E0UKF8_GLOV7</name>
<keyword evidence="3" id="KW-1185">Reference proteome</keyword>
<sequence>MSLQISIPDSILQALRLPEKRIEQELLHELAVALYCQELLSFGKARELAQMDKYEFGRLLAQRDVVRHYSSEELEDDLAYARRQ</sequence>
<dbReference type="EMBL" id="CP002198">
    <property type="protein sequence ID" value="ADN17039.1"/>
    <property type="molecule type" value="Genomic_DNA"/>
</dbReference>
<dbReference type="Pfam" id="PF03683">
    <property type="entry name" value="UPF0175"/>
    <property type="match status" value="1"/>
</dbReference>
<evidence type="ECO:0000313" key="3">
    <source>
        <dbReference type="Proteomes" id="UP000008206"/>
    </source>
</evidence>
<comment type="similarity">
    <text evidence="1">Belongs to the UPF0175 family.</text>
</comment>
<reference evidence="3" key="1">
    <citation type="journal article" date="2011" name="MBio">
        <title>Novel metabolic attributes of the genus Cyanothece, comprising a group of unicellular nitrogen-fixing Cyanobacteria.</title>
        <authorList>
            <person name="Bandyopadhyay A."/>
            <person name="Elvitigala T."/>
            <person name="Welsh E."/>
            <person name="Stockel J."/>
            <person name="Liberton M."/>
            <person name="Min H."/>
            <person name="Sherman L.A."/>
            <person name="Pakrasi H.B."/>
        </authorList>
    </citation>
    <scope>NUCLEOTIDE SEQUENCE [LARGE SCALE GENOMIC DNA]</scope>
    <source>
        <strain evidence="3">PCC 7822</strain>
    </source>
</reference>
<dbReference type="RefSeq" id="WP_013325077.1">
    <property type="nucleotide sequence ID" value="NC_014501.1"/>
</dbReference>
<protein>
    <submittedName>
        <fullName evidence="2">Uncharacterized protein</fullName>
    </submittedName>
</protein>
<proteinExistence type="inferred from homology"/>